<evidence type="ECO:0000256" key="3">
    <source>
        <dbReference type="ARBA" id="ARBA00009014"/>
    </source>
</evidence>
<reference evidence="14" key="1">
    <citation type="journal article" date="2019" name="Int. J. Syst. Evol. Microbiol.">
        <title>The Global Catalogue of Microorganisms (GCM) 10K type strain sequencing project: providing services to taxonomists for standard genome sequencing and annotation.</title>
        <authorList>
            <consortium name="The Broad Institute Genomics Platform"/>
            <consortium name="The Broad Institute Genome Sequencing Center for Infectious Disease"/>
            <person name="Wu L."/>
            <person name="Ma J."/>
        </authorList>
    </citation>
    <scope>NUCLEOTIDE SEQUENCE [LARGE SCALE GENOMIC DNA]</scope>
    <source>
        <strain evidence="14">JCM 17804</strain>
    </source>
</reference>
<evidence type="ECO:0000256" key="4">
    <source>
        <dbReference type="ARBA" id="ARBA00022642"/>
    </source>
</evidence>
<dbReference type="GO" id="GO:0016779">
    <property type="term" value="F:nucleotidyltransferase activity"/>
    <property type="evidence" value="ECO:0007669"/>
    <property type="project" value="UniProtKB-KW"/>
</dbReference>
<evidence type="ECO:0000256" key="11">
    <source>
        <dbReference type="HAMAP-Rule" id="MF_00244"/>
    </source>
</evidence>
<keyword evidence="4 11" id="KW-0662">Pyridine nucleotide biosynthesis</keyword>
<keyword evidence="5 11" id="KW-0808">Transferase</keyword>
<protein>
    <recommendedName>
        <fullName evidence="11">Probable nicotinate-nucleotide adenylyltransferase</fullName>
        <ecNumber evidence="11">2.7.7.18</ecNumber>
    </recommendedName>
    <alternativeName>
        <fullName evidence="11">Deamido-NAD(+) diphosphorylase</fullName>
    </alternativeName>
    <alternativeName>
        <fullName evidence="11">Deamido-NAD(+) pyrophosphorylase</fullName>
    </alternativeName>
    <alternativeName>
        <fullName evidence="11">Nicotinate mononucleotide adenylyltransferase</fullName>
        <shortName evidence="11">NaMN adenylyltransferase</shortName>
    </alternativeName>
</protein>
<gene>
    <name evidence="11 13" type="primary">nadD</name>
    <name evidence="13" type="ORF">GCM10023165_28490</name>
</gene>
<evidence type="ECO:0000256" key="1">
    <source>
        <dbReference type="ARBA" id="ARBA00002324"/>
    </source>
</evidence>
<keyword evidence="6 11" id="KW-0548">Nucleotidyltransferase</keyword>
<evidence type="ECO:0000313" key="13">
    <source>
        <dbReference type="EMBL" id="GAA4344920.1"/>
    </source>
</evidence>
<accession>A0ABP8HUT0</accession>
<dbReference type="EMBL" id="BAABGJ010000027">
    <property type="protein sequence ID" value="GAA4344920.1"/>
    <property type="molecule type" value="Genomic_DNA"/>
</dbReference>
<evidence type="ECO:0000259" key="12">
    <source>
        <dbReference type="Pfam" id="PF01467"/>
    </source>
</evidence>
<evidence type="ECO:0000313" key="14">
    <source>
        <dbReference type="Proteomes" id="UP001500975"/>
    </source>
</evidence>
<dbReference type="InterPro" id="IPR014729">
    <property type="entry name" value="Rossmann-like_a/b/a_fold"/>
</dbReference>
<dbReference type="NCBIfam" id="TIGR00482">
    <property type="entry name" value="nicotinate (nicotinamide) nucleotide adenylyltransferase"/>
    <property type="match status" value="1"/>
</dbReference>
<dbReference type="EC" id="2.7.7.18" evidence="11"/>
<keyword evidence="7 11" id="KW-0547">Nucleotide-binding</keyword>
<dbReference type="PANTHER" id="PTHR39321:SF3">
    <property type="entry name" value="PHOSPHOPANTETHEINE ADENYLYLTRANSFERASE"/>
    <property type="match status" value="1"/>
</dbReference>
<proteinExistence type="inferred from homology"/>
<organism evidence="13 14">
    <name type="scientific">Variovorax defluvii</name>
    <dbReference type="NCBI Taxonomy" id="913761"/>
    <lineage>
        <taxon>Bacteria</taxon>
        <taxon>Pseudomonadati</taxon>
        <taxon>Pseudomonadota</taxon>
        <taxon>Betaproteobacteria</taxon>
        <taxon>Burkholderiales</taxon>
        <taxon>Comamonadaceae</taxon>
        <taxon>Variovorax</taxon>
    </lineage>
</organism>
<keyword evidence="9 11" id="KW-0520">NAD</keyword>
<evidence type="ECO:0000256" key="5">
    <source>
        <dbReference type="ARBA" id="ARBA00022679"/>
    </source>
</evidence>
<comment type="catalytic activity">
    <reaction evidence="10 11">
        <text>nicotinate beta-D-ribonucleotide + ATP + H(+) = deamido-NAD(+) + diphosphate</text>
        <dbReference type="Rhea" id="RHEA:22860"/>
        <dbReference type="ChEBI" id="CHEBI:15378"/>
        <dbReference type="ChEBI" id="CHEBI:30616"/>
        <dbReference type="ChEBI" id="CHEBI:33019"/>
        <dbReference type="ChEBI" id="CHEBI:57502"/>
        <dbReference type="ChEBI" id="CHEBI:58437"/>
        <dbReference type="EC" id="2.7.7.18"/>
    </reaction>
</comment>
<dbReference type="HAMAP" id="MF_00244">
    <property type="entry name" value="NaMN_adenylyltr"/>
    <property type="match status" value="1"/>
</dbReference>
<keyword evidence="8 11" id="KW-0067">ATP-binding</keyword>
<evidence type="ECO:0000256" key="7">
    <source>
        <dbReference type="ARBA" id="ARBA00022741"/>
    </source>
</evidence>
<evidence type="ECO:0000256" key="8">
    <source>
        <dbReference type="ARBA" id="ARBA00022840"/>
    </source>
</evidence>
<evidence type="ECO:0000256" key="9">
    <source>
        <dbReference type="ARBA" id="ARBA00023027"/>
    </source>
</evidence>
<comment type="caution">
    <text evidence="13">The sequence shown here is derived from an EMBL/GenBank/DDBJ whole genome shotgun (WGS) entry which is preliminary data.</text>
</comment>
<dbReference type="Gene3D" id="3.40.50.620">
    <property type="entry name" value="HUPs"/>
    <property type="match status" value="1"/>
</dbReference>
<name>A0ABP8HUT0_9BURK</name>
<sequence length="202" mass="21692">MALTRQRTGVFGGAFDPPHNTHVGLVQAALAQLGLAELRIFPTGDAWHKERALSAGEHRLAMAQLAFGGLPGVVVDDRELRRAGPTYTLDTLRELHQARPADELVLVMGADQAASLPRWHGWRDILGMAVVAVAQRLGAGAFDPALLPALPPGARFETLAITPADTSATDIRAQAGRGRDLSLLVPPAVARYIDQHHLYRTP</sequence>
<dbReference type="PANTHER" id="PTHR39321">
    <property type="entry name" value="NICOTINATE-NUCLEOTIDE ADENYLYLTRANSFERASE-RELATED"/>
    <property type="match status" value="1"/>
</dbReference>
<keyword evidence="14" id="KW-1185">Reference proteome</keyword>
<evidence type="ECO:0000256" key="10">
    <source>
        <dbReference type="ARBA" id="ARBA00048721"/>
    </source>
</evidence>
<feature type="domain" description="Cytidyltransferase-like" evidence="12">
    <location>
        <begin position="10"/>
        <end position="173"/>
    </location>
</feature>
<evidence type="ECO:0000256" key="6">
    <source>
        <dbReference type="ARBA" id="ARBA00022695"/>
    </source>
</evidence>
<dbReference type="InterPro" id="IPR004821">
    <property type="entry name" value="Cyt_trans-like"/>
</dbReference>
<comment type="function">
    <text evidence="1 11">Catalyzes the reversible adenylation of nicotinate mononucleotide (NaMN) to nicotinic acid adenine dinucleotide (NaAD).</text>
</comment>
<dbReference type="Proteomes" id="UP001500975">
    <property type="component" value="Unassembled WGS sequence"/>
</dbReference>
<dbReference type="RefSeq" id="WP_345538649.1">
    <property type="nucleotide sequence ID" value="NZ_BAABGJ010000027.1"/>
</dbReference>
<dbReference type="SUPFAM" id="SSF52374">
    <property type="entry name" value="Nucleotidylyl transferase"/>
    <property type="match status" value="1"/>
</dbReference>
<dbReference type="InterPro" id="IPR005248">
    <property type="entry name" value="NadD/NMNAT"/>
</dbReference>
<comment type="similarity">
    <text evidence="3 11">Belongs to the NadD family.</text>
</comment>
<comment type="pathway">
    <text evidence="2 11">Cofactor biosynthesis; NAD(+) biosynthesis; deamido-NAD(+) from nicotinate D-ribonucleotide: step 1/1.</text>
</comment>
<dbReference type="CDD" id="cd02165">
    <property type="entry name" value="NMNAT"/>
    <property type="match status" value="1"/>
</dbReference>
<evidence type="ECO:0000256" key="2">
    <source>
        <dbReference type="ARBA" id="ARBA00005019"/>
    </source>
</evidence>
<dbReference type="Pfam" id="PF01467">
    <property type="entry name" value="CTP_transf_like"/>
    <property type="match status" value="1"/>
</dbReference>